<accession>A0ABX3HY13</accession>
<feature type="transmembrane region" description="Helical" evidence="1">
    <location>
        <begin position="6"/>
        <end position="30"/>
    </location>
</feature>
<feature type="transmembrane region" description="Helical" evidence="1">
    <location>
        <begin position="88"/>
        <end position="110"/>
    </location>
</feature>
<protein>
    <submittedName>
        <fullName evidence="2">Uncharacterized protein</fullName>
    </submittedName>
</protein>
<feature type="transmembrane region" description="Helical" evidence="1">
    <location>
        <begin position="130"/>
        <end position="151"/>
    </location>
</feature>
<evidence type="ECO:0000313" key="3">
    <source>
        <dbReference type="Proteomes" id="UP000187046"/>
    </source>
</evidence>
<keyword evidence="1" id="KW-1133">Transmembrane helix</keyword>
<feature type="transmembrane region" description="Helical" evidence="1">
    <location>
        <begin position="51"/>
        <end position="76"/>
    </location>
</feature>
<dbReference type="EMBL" id="MRBL01000036">
    <property type="protein sequence ID" value="OMI24863.1"/>
    <property type="molecule type" value="Genomic_DNA"/>
</dbReference>
<name>A0ABX3HY13_9BACI</name>
<gene>
    <name evidence="2" type="ORF">BTA31_20905</name>
</gene>
<keyword evidence="1" id="KW-0472">Membrane</keyword>
<dbReference type="Proteomes" id="UP000187046">
    <property type="component" value="Unassembled WGS sequence"/>
</dbReference>
<evidence type="ECO:0000313" key="2">
    <source>
        <dbReference type="EMBL" id="OMI24863.1"/>
    </source>
</evidence>
<keyword evidence="1" id="KW-0812">Transmembrane</keyword>
<reference evidence="2 3" key="1">
    <citation type="submission" date="2016-12" db="EMBL/GenBank/DDBJ databases">
        <title>Bacillus phylogenomics.</title>
        <authorList>
            <person name="Dunlap C."/>
        </authorList>
    </citation>
    <scope>NUCLEOTIDE SEQUENCE [LARGE SCALE GENOMIC DNA]</scope>
    <source>
        <strain evidence="2 3">NRRL B-41327</strain>
    </source>
</reference>
<proteinExistence type="predicted"/>
<organism evidence="2 3">
    <name type="scientific">Bacillus haynesii</name>
    <dbReference type="NCBI Taxonomy" id="1925021"/>
    <lineage>
        <taxon>Bacteria</taxon>
        <taxon>Bacillati</taxon>
        <taxon>Bacillota</taxon>
        <taxon>Bacilli</taxon>
        <taxon>Bacillales</taxon>
        <taxon>Bacillaceae</taxon>
        <taxon>Bacillus</taxon>
    </lineage>
</organism>
<comment type="caution">
    <text evidence="2">The sequence shown here is derived from an EMBL/GenBank/DDBJ whole genome shotgun (WGS) entry which is preliminary data.</text>
</comment>
<keyword evidence="3" id="KW-1185">Reference proteome</keyword>
<evidence type="ECO:0000256" key="1">
    <source>
        <dbReference type="SAM" id="Phobius"/>
    </source>
</evidence>
<sequence>MDVFSLLIRIGLPGYIAAAGILFYIFVITFRPITLLSANIFEKKLFSKERLFLLMSWSYLWQTAFWTSVFFSMVILTGVPKWTADMNISSLVSTIAVFFGELLFLLIVLVNNKVDSRFLNFFETDWGRRILAVTFVICLSIFYFAFNGLIVGSIQGENQVDKLTAILVLSFVFSLPIPAIMKPVSKLIEWSKEKHILIKEEPEQESHYNTPTSEESYDNGDWYVLHAINKELILLGNKPNPKLCTETKIIKIEELCDKKMFIE</sequence>
<feature type="transmembrane region" description="Helical" evidence="1">
    <location>
        <begin position="163"/>
        <end position="181"/>
    </location>
</feature>
<dbReference type="RefSeq" id="WP_076793949.1">
    <property type="nucleotide sequence ID" value="NZ_MRBL01000036.1"/>
</dbReference>